<dbReference type="HOGENOM" id="CLU_009583_2_5_3"/>
<dbReference type="eggNOG" id="COG0438">
    <property type="taxonomic scope" value="Bacteria"/>
</dbReference>
<name>B0C9I9_ACAM1</name>
<evidence type="ECO:0000259" key="1">
    <source>
        <dbReference type="Pfam" id="PF00534"/>
    </source>
</evidence>
<evidence type="ECO:0000259" key="2">
    <source>
        <dbReference type="Pfam" id="PF13439"/>
    </source>
</evidence>
<keyword evidence="3" id="KW-0808">Transferase</keyword>
<dbReference type="SUPFAM" id="SSF53756">
    <property type="entry name" value="UDP-Glycosyltransferase/glycogen phosphorylase"/>
    <property type="match status" value="1"/>
</dbReference>
<reference evidence="3 4" key="1">
    <citation type="journal article" date="2008" name="Proc. Natl. Acad. Sci. U.S.A.">
        <title>Niche adaptation and genome expansion in the chlorophyll d-producing cyanobacterium Acaryochloris marina.</title>
        <authorList>
            <person name="Swingley W.D."/>
            <person name="Chen M."/>
            <person name="Cheung P.C."/>
            <person name="Conrad A.L."/>
            <person name="Dejesa L.C."/>
            <person name="Hao J."/>
            <person name="Honchak B.M."/>
            <person name="Karbach L.E."/>
            <person name="Kurdoglu A."/>
            <person name="Lahiri S."/>
            <person name="Mastrian S.D."/>
            <person name="Miyashita H."/>
            <person name="Page L."/>
            <person name="Ramakrishna P."/>
            <person name="Satoh S."/>
            <person name="Sattley W.M."/>
            <person name="Shimada Y."/>
            <person name="Taylor H.L."/>
            <person name="Tomo T."/>
            <person name="Tsuchiya T."/>
            <person name="Wang Z.T."/>
            <person name="Raymond J."/>
            <person name="Mimuro M."/>
            <person name="Blankenship R.E."/>
            <person name="Touchman J.W."/>
        </authorList>
    </citation>
    <scope>NUCLEOTIDE SEQUENCE [LARGE SCALE GENOMIC DNA]</scope>
    <source>
        <strain evidence="4">MBIC 11017</strain>
    </source>
</reference>
<dbReference type="EMBL" id="CP000828">
    <property type="protein sequence ID" value="ABW29002.1"/>
    <property type="molecule type" value="Genomic_DNA"/>
</dbReference>
<proteinExistence type="predicted"/>
<sequence length="402" mass="44443">MCVIKPQRPSLGPALTAPIPGSANTSLNIIYISHLHPPAHANLENIGGMQTVSLQLLEHLQRRTDISVFPLVVESPWQGTELRTLGFLIKLLGTLPRIIQEQHADVVLFSSMVTAALAPLMRSRVAVPMVTINHGQDVTLPVRLYQQWVPKVFHHLQGVISVSAATQVASLERGLHPTKSYVLPNALNIQPRAYHQPGSREVLESVFQIHLEGKKLLLSVGRQVKRKGHAWFLQHVLPKIQQPIVYLMIGQGPETQRLQHLRAQSPYPEQIIIAGQTSAEILQHAYDAADLFVMPNIPVAGDMEGFGVVILEANEARTPIVASDLEGLQDVVQNGCNGFKVAPLNAHQFAQTIDDVLVSKLPSLSNSAYAWVTEQYTWSRVCGQYIEVLQQVTQTVPPVLYR</sequence>
<dbReference type="Pfam" id="PF00534">
    <property type="entry name" value="Glycos_transf_1"/>
    <property type="match status" value="1"/>
</dbReference>
<dbReference type="CAZy" id="GT4">
    <property type="family name" value="Glycosyltransferase Family 4"/>
</dbReference>
<dbReference type="InterPro" id="IPR001296">
    <property type="entry name" value="Glyco_trans_1"/>
</dbReference>
<organism evidence="3 4">
    <name type="scientific">Acaryochloris marina (strain MBIC 11017)</name>
    <dbReference type="NCBI Taxonomy" id="329726"/>
    <lineage>
        <taxon>Bacteria</taxon>
        <taxon>Bacillati</taxon>
        <taxon>Cyanobacteriota</taxon>
        <taxon>Cyanophyceae</taxon>
        <taxon>Acaryochloridales</taxon>
        <taxon>Acaryochloridaceae</taxon>
        <taxon>Acaryochloris</taxon>
    </lineage>
</organism>
<accession>B0C9I9</accession>
<dbReference type="GO" id="GO:0016757">
    <property type="term" value="F:glycosyltransferase activity"/>
    <property type="evidence" value="ECO:0007669"/>
    <property type="project" value="InterPro"/>
</dbReference>
<dbReference type="Gene3D" id="3.40.50.2000">
    <property type="entry name" value="Glycogen Phosphorylase B"/>
    <property type="match status" value="2"/>
</dbReference>
<keyword evidence="4" id="KW-1185">Reference proteome</keyword>
<dbReference type="AlphaFoldDB" id="B0C9I9"/>
<dbReference type="Proteomes" id="UP000000268">
    <property type="component" value="Chromosome"/>
</dbReference>
<feature type="domain" description="Glycosyltransferase subfamily 4-like N-terminal" evidence="2">
    <location>
        <begin position="46"/>
        <end position="189"/>
    </location>
</feature>
<dbReference type="CDD" id="cd03801">
    <property type="entry name" value="GT4_PimA-like"/>
    <property type="match status" value="1"/>
</dbReference>
<evidence type="ECO:0000313" key="3">
    <source>
        <dbReference type="EMBL" id="ABW29002.1"/>
    </source>
</evidence>
<dbReference type="PANTHER" id="PTHR12526">
    <property type="entry name" value="GLYCOSYLTRANSFERASE"/>
    <property type="match status" value="1"/>
</dbReference>
<dbReference type="InterPro" id="IPR028098">
    <property type="entry name" value="Glyco_trans_4-like_N"/>
</dbReference>
<dbReference type="OrthoDB" id="9802525at2"/>
<protein>
    <submittedName>
        <fullName evidence="3">Glycosyl transferase, group 1 family protein</fullName>
    </submittedName>
</protein>
<evidence type="ECO:0000313" key="4">
    <source>
        <dbReference type="Proteomes" id="UP000000268"/>
    </source>
</evidence>
<dbReference type="Pfam" id="PF13439">
    <property type="entry name" value="Glyco_transf_4"/>
    <property type="match status" value="1"/>
</dbReference>
<dbReference type="KEGG" id="amr:AM1_4019"/>
<gene>
    <name evidence="3" type="ordered locus">AM1_4019</name>
</gene>
<feature type="domain" description="Glycosyl transferase family 1" evidence="1">
    <location>
        <begin position="212"/>
        <end position="359"/>
    </location>
</feature>
<dbReference type="STRING" id="329726.AM1_4019"/>